<sequence>MHALTVLLACLATVALAAPTPVRDQLSGPPRYRNGRRADEAAVPKADRKFSLDNGVAPHQW</sequence>
<proteinExistence type="predicted"/>
<keyword evidence="2" id="KW-0732">Signal</keyword>
<organism evidence="3 4">
    <name type="scientific">Moelleriella libera RCEF 2490</name>
    <dbReference type="NCBI Taxonomy" id="1081109"/>
    <lineage>
        <taxon>Eukaryota</taxon>
        <taxon>Fungi</taxon>
        <taxon>Dikarya</taxon>
        <taxon>Ascomycota</taxon>
        <taxon>Pezizomycotina</taxon>
        <taxon>Sordariomycetes</taxon>
        <taxon>Hypocreomycetidae</taxon>
        <taxon>Hypocreales</taxon>
        <taxon>Clavicipitaceae</taxon>
        <taxon>Moelleriella</taxon>
    </lineage>
</organism>
<protein>
    <submittedName>
        <fullName evidence="3">Uncharacterized protein</fullName>
    </submittedName>
</protein>
<reference evidence="3 4" key="1">
    <citation type="journal article" date="2016" name="Genome Biol. Evol.">
        <title>Divergent and convergent evolution of fungal pathogenicity.</title>
        <authorList>
            <person name="Shang Y."/>
            <person name="Xiao G."/>
            <person name="Zheng P."/>
            <person name="Cen K."/>
            <person name="Zhan S."/>
            <person name="Wang C."/>
        </authorList>
    </citation>
    <scope>NUCLEOTIDE SEQUENCE [LARGE SCALE GENOMIC DNA]</scope>
    <source>
        <strain evidence="3 4">RCEF 2490</strain>
    </source>
</reference>
<dbReference type="AlphaFoldDB" id="A0A168CG46"/>
<dbReference type="EMBL" id="AZGY01000007">
    <property type="protein sequence ID" value="KZZ96555.1"/>
    <property type="molecule type" value="Genomic_DNA"/>
</dbReference>
<feature type="chain" id="PRO_5007895978" evidence="2">
    <location>
        <begin position="18"/>
        <end position="61"/>
    </location>
</feature>
<feature type="compositionally biased region" description="Basic and acidic residues" evidence="1">
    <location>
        <begin position="36"/>
        <end position="51"/>
    </location>
</feature>
<dbReference type="Proteomes" id="UP000078544">
    <property type="component" value="Unassembled WGS sequence"/>
</dbReference>
<evidence type="ECO:0000313" key="3">
    <source>
        <dbReference type="EMBL" id="KZZ96555.1"/>
    </source>
</evidence>
<comment type="caution">
    <text evidence="3">The sequence shown here is derived from an EMBL/GenBank/DDBJ whole genome shotgun (WGS) entry which is preliminary data.</text>
</comment>
<name>A0A168CG46_9HYPO</name>
<keyword evidence="4" id="KW-1185">Reference proteome</keyword>
<feature type="signal peptide" evidence="2">
    <location>
        <begin position="1"/>
        <end position="17"/>
    </location>
</feature>
<evidence type="ECO:0000256" key="1">
    <source>
        <dbReference type="SAM" id="MobiDB-lite"/>
    </source>
</evidence>
<evidence type="ECO:0000256" key="2">
    <source>
        <dbReference type="SAM" id="SignalP"/>
    </source>
</evidence>
<feature type="region of interest" description="Disordered" evidence="1">
    <location>
        <begin position="21"/>
        <end position="61"/>
    </location>
</feature>
<gene>
    <name evidence="3" type="ORF">AAL_03784</name>
</gene>
<evidence type="ECO:0000313" key="4">
    <source>
        <dbReference type="Proteomes" id="UP000078544"/>
    </source>
</evidence>
<accession>A0A168CG46</accession>